<dbReference type="EMBL" id="JBEYRS010000002">
    <property type="protein sequence ID" value="MEW2361340.1"/>
    <property type="molecule type" value="Genomic_DNA"/>
</dbReference>
<evidence type="ECO:0000313" key="1">
    <source>
        <dbReference type="EMBL" id="MEW2361340.1"/>
    </source>
</evidence>
<sequence length="50" mass="5454">MEVSAHPLKSLSVVKHQVWLFLSKKGYDLDPTEGGIDAIGTEIVTQEASK</sequence>
<accession>A0ABV3LPF6</accession>
<dbReference type="RefSeq" id="WP_359775025.1">
    <property type="nucleotide sequence ID" value="NZ_JBEYRR010000002.1"/>
</dbReference>
<dbReference type="Proteomes" id="UP001553843">
    <property type="component" value="Unassembled WGS sequence"/>
</dbReference>
<keyword evidence="2" id="KW-1185">Reference proteome</keyword>
<protein>
    <submittedName>
        <fullName evidence="1">Uncharacterized protein</fullName>
    </submittedName>
</protein>
<evidence type="ECO:0000313" key="2">
    <source>
        <dbReference type="Proteomes" id="UP001553843"/>
    </source>
</evidence>
<organism evidence="1 2">
    <name type="scientific">Streptomyces huasconensis</name>
    <dbReference type="NCBI Taxonomy" id="1854574"/>
    <lineage>
        <taxon>Bacteria</taxon>
        <taxon>Bacillati</taxon>
        <taxon>Actinomycetota</taxon>
        <taxon>Actinomycetes</taxon>
        <taxon>Kitasatosporales</taxon>
        <taxon>Streptomycetaceae</taxon>
        <taxon>Streptomyces</taxon>
    </lineage>
</organism>
<comment type="caution">
    <text evidence="1">The sequence shown here is derived from an EMBL/GenBank/DDBJ whole genome shotgun (WGS) entry which is preliminary data.</text>
</comment>
<gene>
    <name evidence="1" type="ORF">AB0887_05105</name>
</gene>
<reference evidence="1 2" key="1">
    <citation type="submission" date="2024-06" db="EMBL/GenBank/DDBJ databases">
        <title>The Natural Products Discovery Center: Release of the First 8490 Sequenced Strains for Exploring Actinobacteria Biosynthetic Diversity.</title>
        <authorList>
            <person name="Kalkreuter E."/>
            <person name="Kautsar S.A."/>
            <person name="Yang D."/>
            <person name="Bader C.D."/>
            <person name="Teijaro C.N."/>
            <person name="Fluegel L."/>
            <person name="Davis C.M."/>
            <person name="Simpson J.R."/>
            <person name="Lauterbach L."/>
            <person name="Steele A.D."/>
            <person name="Gui C."/>
            <person name="Meng S."/>
            <person name="Li G."/>
            <person name="Viehrig K."/>
            <person name="Ye F."/>
            <person name="Su P."/>
            <person name="Kiefer A.F."/>
            <person name="Nichols A."/>
            <person name="Cepeda A.J."/>
            <person name="Yan W."/>
            <person name="Fan B."/>
            <person name="Jiang Y."/>
            <person name="Adhikari A."/>
            <person name="Zheng C.-J."/>
            <person name="Schuster L."/>
            <person name="Cowan T.M."/>
            <person name="Smanski M.J."/>
            <person name="Chevrette M.G."/>
            <person name="De Carvalho L.P.S."/>
            <person name="Shen B."/>
        </authorList>
    </citation>
    <scope>NUCLEOTIDE SEQUENCE [LARGE SCALE GENOMIC DNA]</scope>
    <source>
        <strain evidence="1 2">NPDC047833</strain>
    </source>
</reference>
<name>A0ABV3LPF6_9ACTN</name>
<proteinExistence type="predicted"/>